<evidence type="ECO:0008006" key="5">
    <source>
        <dbReference type="Google" id="ProtNLM"/>
    </source>
</evidence>
<dbReference type="OrthoDB" id="10062838at2759"/>
<accession>A0A4P9Y2A6</accession>
<dbReference type="Proteomes" id="UP000267251">
    <property type="component" value="Unassembled WGS sequence"/>
</dbReference>
<evidence type="ECO:0000256" key="2">
    <source>
        <dbReference type="SAM" id="Phobius"/>
    </source>
</evidence>
<protein>
    <recommendedName>
        <fullName evidence="5">EamA domain-containing protein</fullName>
    </recommendedName>
</protein>
<feature type="region of interest" description="Disordered" evidence="1">
    <location>
        <begin position="111"/>
        <end position="172"/>
    </location>
</feature>
<evidence type="ECO:0000313" key="3">
    <source>
        <dbReference type="EMBL" id="RKP13016.1"/>
    </source>
</evidence>
<keyword evidence="4" id="KW-1185">Reference proteome</keyword>
<sequence length="172" mass="18620">MGISNILFLWFPFLLLHWTGLEVFSFPELSTFWSILFVGLLGVVYNSLFMVSVALVGPVVAAVGVMCTIPLVTLVDWVGFGVRLSFGGFVGCAMVCVAFVMLTRASSGEAKEEGKDGEMEASLRQEEERTMSVGDFVLQDESESEDEGEVTKVGELGHSSASSPPTHTIKRS</sequence>
<keyword evidence="2" id="KW-0812">Transmembrane</keyword>
<feature type="transmembrane region" description="Helical" evidence="2">
    <location>
        <begin position="80"/>
        <end position="102"/>
    </location>
</feature>
<dbReference type="AlphaFoldDB" id="A0A4P9Y2A6"/>
<feature type="compositionally biased region" description="Basic and acidic residues" evidence="1">
    <location>
        <begin position="111"/>
        <end position="130"/>
    </location>
</feature>
<name>A0A4P9Y2A6_9FUNG</name>
<dbReference type="SUPFAM" id="SSF103481">
    <property type="entry name" value="Multidrug resistance efflux transporter EmrE"/>
    <property type="match status" value="1"/>
</dbReference>
<keyword evidence="2" id="KW-0472">Membrane</keyword>
<dbReference type="InterPro" id="IPR037185">
    <property type="entry name" value="EmrE-like"/>
</dbReference>
<gene>
    <name evidence="3" type="ORF">BJ684DRAFT_16541</name>
</gene>
<feature type="transmembrane region" description="Helical" evidence="2">
    <location>
        <begin position="55"/>
        <end position="74"/>
    </location>
</feature>
<evidence type="ECO:0000256" key="1">
    <source>
        <dbReference type="SAM" id="MobiDB-lite"/>
    </source>
</evidence>
<evidence type="ECO:0000313" key="4">
    <source>
        <dbReference type="Proteomes" id="UP000267251"/>
    </source>
</evidence>
<organism evidence="3 4">
    <name type="scientific">Piptocephalis cylindrospora</name>
    <dbReference type="NCBI Taxonomy" id="1907219"/>
    <lineage>
        <taxon>Eukaryota</taxon>
        <taxon>Fungi</taxon>
        <taxon>Fungi incertae sedis</taxon>
        <taxon>Zoopagomycota</taxon>
        <taxon>Zoopagomycotina</taxon>
        <taxon>Zoopagomycetes</taxon>
        <taxon>Zoopagales</taxon>
        <taxon>Piptocephalidaceae</taxon>
        <taxon>Piptocephalis</taxon>
    </lineage>
</organism>
<dbReference type="PANTHER" id="PTHR19346">
    <property type="entry name" value="SUGAR PHOSPHATE TRANSPORTER DOMAIN-CONTAINING PROTEIN"/>
    <property type="match status" value="1"/>
</dbReference>
<dbReference type="InterPro" id="IPR026505">
    <property type="entry name" value="Solute_c_fam_35_mem_F3/F4"/>
</dbReference>
<proteinExistence type="predicted"/>
<dbReference type="EMBL" id="KZ988132">
    <property type="protein sequence ID" value="RKP13016.1"/>
    <property type="molecule type" value="Genomic_DNA"/>
</dbReference>
<feature type="transmembrane region" description="Helical" evidence="2">
    <location>
        <begin position="31"/>
        <end position="48"/>
    </location>
</feature>
<keyword evidence="2" id="KW-1133">Transmembrane helix</keyword>
<dbReference type="PANTHER" id="PTHR19346:SF4">
    <property type="entry name" value="SUGAR PHOSPHATE TRANSPORTER DOMAIN-CONTAINING PROTEIN"/>
    <property type="match status" value="1"/>
</dbReference>
<feature type="compositionally biased region" description="Acidic residues" evidence="1">
    <location>
        <begin position="138"/>
        <end position="148"/>
    </location>
</feature>
<reference evidence="4" key="1">
    <citation type="journal article" date="2018" name="Nat. Microbiol.">
        <title>Leveraging single-cell genomics to expand the fungal tree of life.</title>
        <authorList>
            <person name="Ahrendt S.R."/>
            <person name="Quandt C.A."/>
            <person name="Ciobanu D."/>
            <person name="Clum A."/>
            <person name="Salamov A."/>
            <person name="Andreopoulos B."/>
            <person name="Cheng J.F."/>
            <person name="Woyke T."/>
            <person name="Pelin A."/>
            <person name="Henrissat B."/>
            <person name="Reynolds N.K."/>
            <person name="Benny G.L."/>
            <person name="Smith M.E."/>
            <person name="James T.Y."/>
            <person name="Grigoriev I.V."/>
        </authorList>
    </citation>
    <scope>NUCLEOTIDE SEQUENCE [LARGE SCALE GENOMIC DNA]</scope>
</reference>